<keyword evidence="7" id="KW-0227">DNA damage</keyword>
<evidence type="ECO:0000313" key="17">
    <source>
        <dbReference type="EMBL" id="KDQ29640.1"/>
    </source>
</evidence>
<evidence type="ECO:0000256" key="11">
    <source>
        <dbReference type="ARBA" id="ARBA00023242"/>
    </source>
</evidence>
<dbReference type="Pfam" id="PF25030">
    <property type="entry name" value="M-HEAT_ATR"/>
    <property type="match status" value="1"/>
</dbReference>
<comment type="subcellular location">
    <subcellularLocation>
        <location evidence="1">Nucleus</location>
    </subcellularLocation>
</comment>
<comment type="catalytic activity">
    <reaction evidence="13">
        <text>L-seryl-[protein] + ATP = O-phospho-L-seryl-[protein] + ADP + H(+)</text>
        <dbReference type="Rhea" id="RHEA:17989"/>
        <dbReference type="Rhea" id="RHEA-COMP:9863"/>
        <dbReference type="Rhea" id="RHEA-COMP:11604"/>
        <dbReference type="ChEBI" id="CHEBI:15378"/>
        <dbReference type="ChEBI" id="CHEBI:29999"/>
        <dbReference type="ChEBI" id="CHEBI:30616"/>
        <dbReference type="ChEBI" id="CHEBI:83421"/>
        <dbReference type="ChEBI" id="CHEBI:456216"/>
        <dbReference type="EC" id="2.7.11.1"/>
    </reaction>
</comment>
<dbReference type="InterPro" id="IPR000403">
    <property type="entry name" value="PI3/4_kinase_cat_dom"/>
</dbReference>
<name>A0A067NRK2_PLEO1</name>
<dbReference type="Pfam" id="PF23593">
    <property type="entry name" value="HEAT_ATR"/>
    <property type="match status" value="1"/>
</dbReference>
<dbReference type="InterPro" id="IPR003152">
    <property type="entry name" value="FATC_dom"/>
</dbReference>
<evidence type="ECO:0000256" key="3">
    <source>
        <dbReference type="ARBA" id="ARBA00012513"/>
    </source>
</evidence>
<dbReference type="CDD" id="cd00892">
    <property type="entry name" value="PIKKc_ATR"/>
    <property type="match status" value="1"/>
</dbReference>
<dbReference type="InterPro" id="IPR036940">
    <property type="entry name" value="PI3/4_kinase_cat_sf"/>
</dbReference>
<gene>
    <name evidence="17" type="ORF">PLEOSDRAFT_1039251</name>
</gene>
<dbReference type="HOGENOM" id="CLU_000178_2_5_1"/>
<dbReference type="InterPro" id="IPR050517">
    <property type="entry name" value="DDR_Repair_Kinase"/>
</dbReference>
<dbReference type="EMBL" id="KL198007">
    <property type="protein sequence ID" value="KDQ29640.1"/>
    <property type="molecule type" value="Genomic_DNA"/>
</dbReference>
<dbReference type="GO" id="GO:0005634">
    <property type="term" value="C:nucleus"/>
    <property type="evidence" value="ECO:0007669"/>
    <property type="project" value="UniProtKB-SubCell"/>
</dbReference>
<organism evidence="17 18">
    <name type="scientific">Pleurotus ostreatus (strain PC15)</name>
    <name type="common">Oyster mushroom</name>
    <dbReference type="NCBI Taxonomy" id="1137138"/>
    <lineage>
        <taxon>Eukaryota</taxon>
        <taxon>Fungi</taxon>
        <taxon>Dikarya</taxon>
        <taxon>Basidiomycota</taxon>
        <taxon>Agaricomycotina</taxon>
        <taxon>Agaricomycetes</taxon>
        <taxon>Agaricomycetidae</taxon>
        <taxon>Agaricales</taxon>
        <taxon>Pleurotineae</taxon>
        <taxon>Pleurotaceae</taxon>
        <taxon>Pleurotus</taxon>
    </lineage>
</organism>
<accession>A0A067NRK2</accession>
<dbReference type="GO" id="GO:0005524">
    <property type="term" value="F:ATP binding"/>
    <property type="evidence" value="ECO:0007669"/>
    <property type="project" value="UniProtKB-KW"/>
</dbReference>
<dbReference type="FunCoup" id="A0A067NRK2">
    <property type="interactions" value="564"/>
</dbReference>
<dbReference type="SMART" id="SM01343">
    <property type="entry name" value="FATC"/>
    <property type="match status" value="1"/>
</dbReference>
<dbReference type="SMART" id="SM00802">
    <property type="entry name" value="UME"/>
    <property type="match status" value="1"/>
</dbReference>
<evidence type="ECO:0000256" key="9">
    <source>
        <dbReference type="ARBA" id="ARBA00022840"/>
    </source>
</evidence>
<evidence type="ECO:0000256" key="8">
    <source>
        <dbReference type="ARBA" id="ARBA00022777"/>
    </source>
</evidence>
<dbReference type="InterPro" id="IPR056802">
    <property type="entry name" value="ATR-like_M-HEAT"/>
</dbReference>
<protein>
    <recommendedName>
        <fullName evidence="3">non-specific serine/threonine protein kinase</fullName>
        <ecNumber evidence="3">2.7.11.1</ecNumber>
    </recommendedName>
</protein>
<dbReference type="Pfam" id="PF00454">
    <property type="entry name" value="PI3_PI4_kinase"/>
    <property type="match status" value="1"/>
</dbReference>
<dbReference type="PROSITE" id="PS51190">
    <property type="entry name" value="FATC"/>
    <property type="match status" value="1"/>
</dbReference>
<dbReference type="SUPFAM" id="SSF56112">
    <property type="entry name" value="Protein kinase-like (PK-like)"/>
    <property type="match status" value="1"/>
</dbReference>
<dbReference type="PROSITE" id="PS00916">
    <property type="entry name" value="PI3_4_KINASE_2"/>
    <property type="match status" value="1"/>
</dbReference>
<dbReference type="InterPro" id="IPR018936">
    <property type="entry name" value="PI3/4_kinase_CS"/>
</dbReference>
<dbReference type="InterPro" id="IPR057564">
    <property type="entry name" value="HEAT_ATR"/>
</dbReference>
<evidence type="ECO:0000256" key="13">
    <source>
        <dbReference type="ARBA" id="ARBA00048679"/>
    </source>
</evidence>
<dbReference type="GO" id="GO:0005694">
    <property type="term" value="C:chromosome"/>
    <property type="evidence" value="ECO:0007669"/>
    <property type="project" value="TreeGrafter"/>
</dbReference>
<keyword evidence="4" id="KW-0723">Serine/threonine-protein kinase</keyword>
<evidence type="ECO:0000259" key="14">
    <source>
        <dbReference type="PROSITE" id="PS50290"/>
    </source>
</evidence>
<evidence type="ECO:0000256" key="10">
    <source>
        <dbReference type="ARBA" id="ARBA00023204"/>
    </source>
</evidence>
<dbReference type="GO" id="GO:0006281">
    <property type="term" value="P:DNA repair"/>
    <property type="evidence" value="ECO:0007669"/>
    <property type="project" value="UniProtKB-KW"/>
</dbReference>
<comment type="catalytic activity">
    <reaction evidence="12">
        <text>L-threonyl-[protein] + ATP = O-phospho-L-threonyl-[protein] + ADP + H(+)</text>
        <dbReference type="Rhea" id="RHEA:46608"/>
        <dbReference type="Rhea" id="RHEA-COMP:11060"/>
        <dbReference type="Rhea" id="RHEA-COMP:11605"/>
        <dbReference type="ChEBI" id="CHEBI:15378"/>
        <dbReference type="ChEBI" id="CHEBI:30013"/>
        <dbReference type="ChEBI" id="CHEBI:30616"/>
        <dbReference type="ChEBI" id="CHEBI:61977"/>
        <dbReference type="ChEBI" id="CHEBI:456216"/>
        <dbReference type="EC" id="2.7.11.1"/>
    </reaction>
</comment>
<dbReference type="GO" id="GO:0004674">
    <property type="term" value="F:protein serine/threonine kinase activity"/>
    <property type="evidence" value="ECO:0007669"/>
    <property type="project" value="UniProtKB-KW"/>
</dbReference>
<reference evidence="18" key="1">
    <citation type="journal article" date="2014" name="Proc. Natl. Acad. Sci. U.S.A.">
        <title>Extensive sampling of basidiomycete genomes demonstrates inadequacy of the white-rot/brown-rot paradigm for wood decay fungi.</title>
        <authorList>
            <person name="Riley R."/>
            <person name="Salamov A.A."/>
            <person name="Brown D.W."/>
            <person name="Nagy L.G."/>
            <person name="Floudas D."/>
            <person name="Held B.W."/>
            <person name="Levasseur A."/>
            <person name="Lombard V."/>
            <person name="Morin E."/>
            <person name="Otillar R."/>
            <person name="Lindquist E.A."/>
            <person name="Sun H."/>
            <person name="LaButti K.M."/>
            <person name="Schmutz J."/>
            <person name="Jabbour D."/>
            <person name="Luo H."/>
            <person name="Baker S.E."/>
            <person name="Pisabarro A.G."/>
            <person name="Walton J.D."/>
            <person name="Blanchette R.A."/>
            <person name="Henrissat B."/>
            <person name="Martin F."/>
            <person name="Cullen D."/>
            <person name="Hibbett D.S."/>
            <person name="Grigoriev I.V."/>
        </authorList>
    </citation>
    <scope>NUCLEOTIDE SEQUENCE [LARGE SCALE GENOMIC DNA]</scope>
    <source>
        <strain evidence="18">PC15</strain>
    </source>
</reference>
<dbReference type="InterPro" id="IPR016024">
    <property type="entry name" value="ARM-type_fold"/>
</dbReference>
<evidence type="ECO:0000256" key="12">
    <source>
        <dbReference type="ARBA" id="ARBA00047899"/>
    </source>
</evidence>
<evidence type="ECO:0000259" key="15">
    <source>
        <dbReference type="PROSITE" id="PS51189"/>
    </source>
</evidence>
<dbReference type="Pfam" id="PF08064">
    <property type="entry name" value="UME"/>
    <property type="match status" value="1"/>
</dbReference>
<evidence type="ECO:0000256" key="1">
    <source>
        <dbReference type="ARBA" id="ARBA00004123"/>
    </source>
</evidence>
<dbReference type="InterPro" id="IPR012993">
    <property type="entry name" value="UME"/>
</dbReference>
<dbReference type="SUPFAM" id="SSF48371">
    <property type="entry name" value="ARM repeat"/>
    <property type="match status" value="1"/>
</dbReference>
<dbReference type="STRING" id="1137138.A0A067NRK2"/>
<evidence type="ECO:0000256" key="4">
    <source>
        <dbReference type="ARBA" id="ARBA00022527"/>
    </source>
</evidence>
<dbReference type="PROSITE" id="PS51189">
    <property type="entry name" value="FAT"/>
    <property type="match status" value="1"/>
</dbReference>
<dbReference type="EC" id="2.7.11.1" evidence="3"/>
<feature type="domain" description="PI3K/PI4K catalytic" evidence="14">
    <location>
        <begin position="1645"/>
        <end position="1955"/>
    </location>
</feature>
<evidence type="ECO:0000259" key="16">
    <source>
        <dbReference type="PROSITE" id="PS51190"/>
    </source>
</evidence>
<keyword evidence="10" id="KW-0234">DNA repair</keyword>
<dbReference type="PANTHER" id="PTHR11139">
    <property type="entry name" value="ATAXIA TELANGIECTASIA MUTATED ATM -RELATED"/>
    <property type="match status" value="1"/>
</dbReference>
<keyword evidence="5" id="KW-0808">Transferase</keyword>
<dbReference type="VEuPathDB" id="FungiDB:PLEOSDRAFT_1039251"/>
<dbReference type="InterPro" id="IPR011009">
    <property type="entry name" value="Kinase-like_dom_sf"/>
</dbReference>
<sequence length="2001" mass="225019">MLQGILVEARTHQTPKADNLSESPSWKAQFRVLASELILPDELSWMDEDNGNLDEASIVQAMNDVRIRFERPLKDRSSNARLALADRLTRLPCVLAKCYPQVHRRLSNISLLPFVQTLLARLLDGSLEEADADVRSRVYNAYSVIMAHDAPIYSKQELEQTLGVLIRGLCDKGRTVRLSAGRTLHQMTQSYGTAEGLPVASIFNHLYRITEMHSMRETETLLITVGLIARTSEPDLLEHSVCFLISHLSRQNPLLKSLSYTQFLAVAKHLKRSPYNLVQPSMNMIAPFLVMRMVTQPGLLAETCRLISVNPTDFISTTLPRTLPQVFANSEARVLEKICQEVQMDSTQLFMKYAHDILAHVFLLPSQLATQQGLNFVKGVMNSGRNANSTPIHRIITSCLVPLLAELVVSLGDETGGNLAVDALDKVNKALSEPQASSKSSGSGELLKEHMLGIITSISQMLQELRGKQSVASKRRILRSFGILFTIIGSSISNVAPQIMATFQTMVVIPELAEVTLHSWMQFVTTLGDSDVGPHVGPISATLVSCWPAFSSIAQDSAKQLIRHIGFVLGPRLANNLDEIVDLSSVPELREEADRLGVLRGSSEPPQRLSRILDRAHNANVSVALQSLRELKRFMADEHQDFIRELASGDMFDPLVGQILSTLFSAACRDNEGTEEVHHLAYECIGILGAVDPDRCDIRPSDSRMIMMRNFVDEDESTAFVLHLISDLLVGAYRSTSDINYQGHLGFCIQELLKFCQFTPGLVAATITQSIPLKVRNRWKALPKHVLETVTPLLGGRFTLTLNPTSTPELPIYPKQSTYREWIQLWTVHLISRASGATAQKIFGVFRSAVRNKDVGVARFLLPHLILNILISGREDDREAILFEILAVLRDQDTSDSASSPDKKLLSAQAIFMLLDHLSTWVRVMRQEVNSKKQDTARRARITSVSDEELLQVDSILSSIDQELMAKAALQCKAYARSLMNFEQLVRTTRERSPASPTLHSSYERLHEIYAYLDEPDGMEGVSALILNPSLEHQIRQHESLGQWTSAQSCWELCLQKEPDNLDLHLGLLRCLRNLGHYVLDTLRTHVKGILTRNPGWQGALAGFQVESAWLVNAWDEVQELVKTSSSQTPSVIMAQVLLAMRTGEPNTLKEALSSGRTILGAPITASGVKGFRHAYDSLLDLHRTYELELISNVVNLKSGIPGSAEQRRQALKQLSRTLEGRLDTVLPTFRARESVLSIRRTAFAIQLSYLDVLSWHTWLTVLYSSPELAKFAAEVGKSWLSSSKIARKAGQWQTAYSATLHARQVDDSYAFIESAKLLKATGEPLRALQELENTMRQLGLSEDSTVVNLTLDEEEMKKLKAKAETLRARWMAESDRFEDGHVLRVFTYAANIFPKWEGCNYHLGLYHDNTYKALDEREIPTRGPKLCYYTVKYFIKSLKYGSKHVYQTVPRLLTVWLDMADNEKMVTSDQFPKINELIIRAFQEIPLYKWYIAFPQIVSRVGHQNKDVIKILNPLMISILRTYMPQASWLFASIIHSNNQTRAERGRLLLDKMRSDPKNQRGVSTMIQNCLKMIRELLRICQHPARSETKLSIARHFPALQTLTGCSLIIPLQQSLTASMPPPSAAAQVQHHPFPQNSPTFGEFQDDVEVMSSLAKPRKVTLKGSDGLIYSFLAKPKDDLRKDARIMDLNTVVNKLLSGSSDSRRRQLHIRTYAAIPLNDECGLIQWVPNTVCMRPILVKAYHAKKLPPWGGELNEDCAKIKEAKLKDVGKVFQATILARYRPVFHEWLLETFPEPSAWLAGRLTYSRTVAVMSIVGFMVGLGDRHCENILLDTNTGDVVHCDFNCLFEKGKLLETPERVPFRLTQNVVDGLGITGTEGVFRVACELTLRLLREHKDTVMSILDAFIHDPLVEWEDEKRKMTAKERDRKNQVKDSVDLKMLAKNALVPMEKRLKGYYSPKDLHRGPTKEVSVSNLVQLLIQGATDLDNLARMYPGWAPWY</sequence>
<evidence type="ECO:0000256" key="5">
    <source>
        <dbReference type="ARBA" id="ARBA00022679"/>
    </source>
</evidence>
<dbReference type="GO" id="GO:0000723">
    <property type="term" value="P:telomere maintenance"/>
    <property type="evidence" value="ECO:0007669"/>
    <property type="project" value="TreeGrafter"/>
</dbReference>
<feature type="domain" description="FATC" evidence="16">
    <location>
        <begin position="1969"/>
        <end position="2001"/>
    </location>
</feature>
<dbReference type="InterPro" id="IPR011989">
    <property type="entry name" value="ARM-like"/>
</dbReference>
<dbReference type="GO" id="GO:0000077">
    <property type="term" value="P:DNA damage checkpoint signaling"/>
    <property type="evidence" value="ECO:0007669"/>
    <property type="project" value="TreeGrafter"/>
</dbReference>
<evidence type="ECO:0000313" key="18">
    <source>
        <dbReference type="Proteomes" id="UP000027073"/>
    </source>
</evidence>
<dbReference type="InterPro" id="IPR014009">
    <property type="entry name" value="PIK_FAT"/>
</dbReference>
<evidence type="ECO:0000256" key="7">
    <source>
        <dbReference type="ARBA" id="ARBA00022763"/>
    </source>
</evidence>
<keyword evidence="11" id="KW-0539">Nucleus</keyword>
<dbReference type="PANTHER" id="PTHR11139:SF125">
    <property type="entry name" value="SERINE_THREONINE-PROTEIN KINASE MEC1"/>
    <property type="match status" value="1"/>
</dbReference>
<dbReference type="Pfam" id="PF02260">
    <property type="entry name" value="FATC"/>
    <property type="match status" value="1"/>
</dbReference>
<dbReference type="Gene3D" id="3.30.1010.10">
    <property type="entry name" value="Phosphatidylinositol 3-kinase Catalytic Subunit, Chain A, domain 4"/>
    <property type="match status" value="1"/>
</dbReference>
<comment type="similarity">
    <text evidence="2">Belongs to the PI3/PI4-kinase family. ATM subfamily.</text>
</comment>
<feature type="domain" description="FAT" evidence="15">
    <location>
        <begin position="964"/>
        <end position="1538"/>
    </location>
</feature>
<dbReference type="Gene3D" id="1.25.10.10">
    <property type="entry name" value="Leucine-rich Repeat Variant"/>
    <property type="match status" value="1"/>
</dbReference>
<evidence type="ECO:0000256" key="2">
    <source>
        <dbReference type="ARBA" id="ARBA00010769"/>
    </source>
</evidence>
<dbReference type="InterPro" id="IPR003151">
    <property type="entry name" value="PIK-rel_kinase_FAT"/>
</dbReference>
<dbReference type="Pfam" id="PF02259">
    <property type="entry name" value="FAT"/>
    <property type="match status" value="1"/>
</dbReference>
<dbReference type="PROSITE" id="PS50290">
    <property type="entry name" value="PI3_4_KINASE_3"/>
    <property type="match status" value="1"/>
</dbReference>
<dbReference type="InParanoid" id="A0A067NRK2"/>
<proteinExistence type="inferred from homology"/>
<evidence type="ECO:0000256" key="6">
    <source>
        <dbReference type="ARBA" id="ARBA00022741"/>
    </source>
</evidence>
<dbReference type="Proteomes" id="UP000027073">
    <property type="component" value="Unassembled WGS sequence"/>
</dbReference>
<dbReference type="Gene3D" id="1.10.1070.11">
    <property type="entry name" value="Phosphatidylinositol 3-/4-kinase, catalytic domain"/>
    <property type="match status" value="1"/>
</dbReference>
<dbReference type="SMART" id="SM00146">
    <property type="entry name" value="PI3Kc"/>
    <property type="match status" value="1"/>
</dbReference>
<dbReference type="OrthoDB" id="381190at2759"/>
<keyword evidence="9" id="KW-0067">ATP-binding</keyword>
<keyword evidence="6" id="KW-0547">Nucleotide-binding</keyword>
<keyword evidence="8" id="KW-0418">Kinase</keyword>